<keyword evidence="2" id="KW-0732">Signal</keyword>
<dbReference type="InterPro" id="IPR035810">
    <property type="entry name" value="PEBP_euk"/>
</dbReference>
<dbReference type="OrthoDB" id="275748at2759"/>
<proteinExistence type="predicted"/>
<dbReference type="InterPro" id="IPR036610">
    <property type="entry name" value="PEBP-like_sf"/>
</dbReference>
<dbReference type="HOGENOM" id="CLU_043994_1_0_1"/>
<feature type="chain" id="PRO_5004845311" evidence="2">
    <location>
        <begin position="20"/>
        <end position="299"/>
    </location>
</feature>
<evidence type="ECO:0000256" key="2">
    <source>
        <dbReference type="SAM" id="SignalP"/>
    </source>
</evidence>
<evidence type="ECO:0000313" key="3">
    <source>
        <dbReference type="EMBL" id="ETW83719.1"/>
    </source>
</evidence>
<dbReference type="GeneID" id="20668268"/>
<dbReference type="Pfam" id="PF01161">
    <property type="entry name" value="PBP"/>
    <property type="match status" value="1"/>
</dbReference>
<dbReference type="RefSeq" id="XP_009543477.1">
    <property type="nucleotide sequence ID" value="XM_009545182.1"/>
</dbReference>
<feature type="compositionally biased region" description="Low complexity" evidence="1">
    <location>
        <begin position="244"/>
        <end position="263"/>
    </location>
</feature>
<dbReference type="eggNOG" id="KOG3346">
    <property type="taxonomic scope" value="Eukaryota"/>
</dbReference>
<reference evidence="3 4" key="1">
    <citation type="journal article" date="2012" name="New Phytol.">
        <title>Insight into trade-off between wood decay and parasitism from the genome of a fungal forest pathogen.</title>
        <authorList>
            <person name="Olson A."/>
            <person name="Aerts A."/>
            <person name="Asiegbu F."/>
            <person name="Belbahri L."/>
            <person name="Bouzid O."/>
            <person name="Broberg A."/>
            <person name="Canback B."/>
            <person name="Coutinho P.M."/>
            <person name="Cullen D."/>
            <person name="Dalman K."/>
            <person name="Deflorio G."/>
            <person name="van Diepen L.T."/>
            <person name="Dunand C."/>
            <person name="Duplessis S."/>
            <person name="Durling M."/>
            <person name="Gonthier P."/>
            <person name="Grimwood J."/>
            <person name="Fossdal C.G."/>
            <person name="Hansson D."/>
            <person name="Henrissat B."/>
            <person name="Hietala A."/>
            <person name="Himmelstrand K."/>
            <person name="Hoffmeister D."/>
            <person name="Hogberg N."/>
            <person name="James T.Y."/>
            <person name="Karlsson M."/>
            <person name="Kohler A."/>
            <person name="Kues U."/>
            <person name="Lee Y.H."/>
            <person name="Lin Y.C."/>
            <person name="Lind M."/>
            <person name="Lindquist E."/>
            <person name="Lombard V."/>
            <person name="Lucas S."/>
            <person name="Lunden K."/>
            <person name="Morin E."/>
            <person name="Murat C."/>
            <person name="Park J."/>
            <person name="Raffaello T."/>
            <person name="Rouze P."/>
            <person name="Salamov A."/>
            <person name="Schmutz J."/>
            <person name="Solheim H."/>
            <person name="Stahlberg J."/>
            <person name="Velez H."/>
            <person name="de Vries R.P."/>
            <person name="Wiebenga A."/>
            <person name="Woodward S."/>
            <person name="Yakovlev I."/>
            <person name="Garbelotto M."/>
            <person name="Martin F."/>
            <person name="Grigoriev I.V."/>
            <person name="Stenlid J."/>
        </authorList>
    </citation>
    <scope>NUCLEOTIDE SEQUENCE [LARGE SCALE GENOMIC DNA]</scope>
    <source>
        <strain evidence="3 4">TC 32-1</strain>
    </source>
</reference>
<dbReference type="PANTHER" id="PTHR11362:SF82">
    <property type="entry name" value="PHOSPHATIDYLETHANOLAMINE-BINDING PROTEIN 4"/>
    <property type="match status" value="1"/>
</dbReference>
<feature type="signal peptide" evidence="2">
    <location>
        <begin position="1"/>
        <end position="19"/>
    </location>
</feature>
<dbReference type="STRING" id="747525.W4KD89"/>
<evidence type="ECO:0000256" key="1">
    <source>
        <dbReference type="SAM" id="MobiDB-lite"/>
    </source>
</evidence>
<dbReference type="CDD" id="cd00866">
    <property type="entry name" value="PEBP_euk"/>
    <property type="match status" value="1"/>
</dbReference>
<dbReference type="Proteomes" id="UP000030671">
    <property type="component" value="Unassembled WGS sequence"/>
</dbReference>
<organism evidence="3 4">
    <name type="scientific">Heterobasidion irregulare (strain TC 32-1)</name>
    <dbReference type="NCBI Taxonomy" id="747525"/>
    <lineage>
        <taxon>Eukaryota</taxon>
        <taxon>Fungi</taxon>
        <taxon>Dikarya</taxon>
        <taxon>Basidiomycota</taxon>
        <taxon>Agaricomycotina</taxon>
        <taxon>Agaricomycetes</taxon>
        <taxon>Russulales</taxon>
        <taxon>Bondarzewiaceae</taxon>
        <taxon>Heterobasidion</taxon>
        <taxon>Heterobasidion annosum species complex</taxon>
    </lineage>
</organism>
<gene>
    <name evidence="3" type="ORF">HETIRDRAFT_170176</name>
</gene>
<dbReference type="PANTHER" id="PTHR11362">
    <property type="entry name" value="PHOSPHATIDYLETHANOLAMINE-BINDING PROTEIN"/>
    <property type="match status" value="1"/>
</dbReference>
<evidence type="ECO:0000313" key="4">
    <source>
        <dbReference type="Proteomes" id="UP000030671"/>
    </source>
</evidence>
<dbReference type="Gene3D" id="3.90.280.10">
    <property type="entry name" value="PEBP-like"/>
    <property type="match status" value="1"/>
</dbReference>
<dbReference type="AlphaFoldDB" id="W4KD89"/>
<dbReference type="SUPFAM" id="SSF49777">
    <property type="entry name" value="PEBP-like"/>
    <property type="match status" value="1"/>
</dbReference>
<dbReference type="KEGG" id="hir:HETIRDRAFT_170176"/>
<name>W4KD89_HETIT</name>
<keyword evidence="4" id="KW-1185">Reference proteome</keyword>
<sequence length="299" mass="30897">MLSYFAILAFSCWIRPGGAQVDAASLSTVKSAFETSKVVPDVIPSFDPTALLDVVFVDPFTNDTVHVTPGMELTANREFRILMPAARGLCCSANEPLAETANKPQFFVSFSDNSVAEQTFVLAMVDPDAPTPQNRSLSQIRHFLAGDIKVAGGSSNHSQLVNASVPLTAYLNPSPPAGSDAHRYTILLFPQPDNFDHTALDLVNASVDASRLSFNLTTFASSVGMGSPLAGTFFLTKGPTADSTTSGTAAASNPASAVAPSASGGTGNGNANGAGASRDFNGVALAVAVIVGILSIAFH</sequence>
<accession>W4KD89</accession>
<dbReference type="InParanoid" id="W4KD89"/>
<feature type="region of interest" description="Disordered" evidence="1">
    <location>
        <begin position="244"/>
        <end position="264"/>
    </location>
</feature>
<dbReference type="InterPro" id="IPR008914">
    <property type="entry name" value="PEBP"/>
</dbReference>
<dbReference type="EMBL" id="KI925456">
    <property type="protein sequence ID" value="ETW83719.1"/>
    <property type="molecule type" value="Genomic_DNA"/>
</dbReference>
<protein>
    <submittedName>
        <fullName evidence="3">Phosphatidylethanolamine binding protein</fullName>
    </submittedName>
</protein>